<dbReference type="PANTHER" id="PTHR22648">
    <property type="entry name" value="TRANSCRIPTION TERMINATION FACTOR NUSA"/>
    <property type="match status" value="1"/>
</dbReference>
<evidence type="ECO:0000313" key="11">
    <source>
        <dbReference type="Proteomes" id="UP000228621"/>
    </source>
</evidence>
<gene>
    <name evidence="8 10" type="primary">nusA</name>
    <name evidence="10" type="ORF">CEX98_10650</name>
</gene>
<feature type="domain" description="S1 motif" evidence="9">
    <location>
        <begin position="140"/>
        <end position="205"/>
    </location>
</feature>
<dbReference type="PROSITE" id="PS50126">
    <property type="entry name" value="S1"/>
    <property type="match status" value="1"/>
</dbReference>
<dbReference type="OrthoDB" id="9807233at2"/>
<dbReference type="GO" id="GO:0003700">
    <property type="term" value="F:DNA-binding transcription factor activity"/>
    <property type="evidence" value="ECO:0007669"/>
    <property type="project" value="InterPro"/>
</dbReference>
<dbReference type="Gene3D" id="3.30.300.20">
    <property type="match status" value="2"/>
</dbReference>
<dbReference type="Gene3D" id="1.10.150.20">
    <property type="entry name" value="5' to 3' exonuclease, C-terminal subdomain"/>
    <property type="match status" value="2"/>
</dbReference>
<reference evidence="11" key="1">
    <citation type="journal article" date="2019" name="Genome Announc.">
        <title>Draft Genome Sequence of Pseudoalteromonas piscicida Strain 36Y ROTHPW, an Hypersaline Seawater Isolate from the South Coast of Sonora, Mexico.</title>
        <authorList>
            <person name="Sanchez-Diaz R."/>
            <person name="Molina-Garza Z.J."/>
            <person name="Cruz-Suarez L.E."/>
            <person name="Selvin J."/>
            <person name="Kiran G.S."/>
            <person name="Ibarra-Gamez J.C."/>
            <person name="Gomez-Gil B."/>
            <person name="Galaviz-Silva L."/>
        </authorList>
    </citation>
    <scope>NUCLEOTIDE SEQUENCE [LARGE SCALE GENOMIC DNA]</scope>
    <source>
        <strain evidence="11">36Y_RITHPW</strain>
    </source>
</reference>
<dbReference type="InterPro" id="IPR058582">
    <property type="entry name" value="KH_NusA_2nd"/>
</dbReference>
<dbReference type="SUPFAM" id="SSF50249">
    <property type="entry name" value="Nucleic acid-binding proteins"/>
    <property type="match status" value="1"/>
</dbReference>
<evidence type="ECO:0000256" key="8">
    <source>
        <dbReference type="HAMAP-Rule" id="MF_00945"/>
    </source>
</evidence>
<evidence type="ECO:0000313" key="10">
    <source>
        <dbReference type="EMBL" id="PCK31767.1"/>
    </source>
</evidence>
<dbReference type="Pfam" id="PF08529">
    <property type="entry name" value="NusA_N"/>
    <property type="match status" value="1"/>
</dbReference>
<dbReference type="InterPro" id="IPR010995">
    <property type="entry name" value="DNA_repair_Rad51/TF_NusA_a-hlx"/>
</dbReference>
<dbReference type="CDD" id="cd02134">
    <property type="entry name" value="KH-II_NusA_rpt1"/>
    <property type="match status" value="1"/>
</dbReference>
<dbReference type="PANTHER" id="PTHR22648:SF0">
    <property type="entry name" value="TRANSCRIPTION TERMINATION_ANTITERMINATION PROTEIN NUSA"/>
    <property type="match status" value="1"/>
</dbReference>
<dbReference type="NCBIfam" id="TIGR01954">
    <property type="entry name" value="nusA_Cterm_rpt"/>
    <property type="match status" value="2"/>
</dbReference>
<name>A0A2A5JQX4_PSEO7</name>
<dbReference type="Pfam" id="PF26594">
    <property type="entry name" value="KH_NusA_2nd"/>
    <property type="match status" value="1"/>
</dbReference>
<keyword evidence="1 8" id="KW-0806">Transcription termination</keyword>
<dbReference type="SUPFAM" id="SSF47794">
    <property type="entry name" value="Rad51 N-terminal domain-like"/>
    <property type="match status" value="2"/>
</dbReference>
<dbReference type="InterPro" id="IPR013735">
    <property type="entry name" value="TF_NusA_N"/>
</dbReference>
<keyword evidence="2 8" id="KW-0963">Cytoplasm</keyword>
<evidence type="ECO:0000256" key="3">
    <source>
        <dbReference type="ARBA" id="ARBA00022737"/>
    </source>
</evidence>
<dbReference type="GO" id="GO:0006353">
    <property type="term" value="P:DNA-templated transcription termination"/>
    <property type="evidence" value="ECO:0007669"/>
    <property type="project" value="UniProtKB-UniRule"/>
</dbReference>
<dbReference type="HAMAP" id="MF_00945_B">
    <property type="entry name" value="NusA_B"/>
    <property type="match status" value="1"/>
</dbReference>
<keyword evidence="11" id="KW-1185">Reference proteome</keyword>
<dbReference type="SUPFAM" id="SSF54814">
    <property type="entry name" value="Prokaryotic type KH domain (KH-domain type II)"/>
    <property type="match status" value="2"/>
</dbReference>
<evidence type="ECO:0000256" key="5">
    <source>
        <dbReference type="ARBA" id="ARBA00022884"/>
    </source>
</evidence>
<evidence type="ECO:0000256" key="4">
    <source>
        <dbReference type="ARBA" id="ARBA00022814"/>
    </source>
</evidence>
<dbReference type="Proteomes" id="UP000228621">
    <property type="component" value="Unassembled WGS sequence"/>
</dbReference>
<keyword evidence="5 8" id="KW-0694">RNA-binding</keyword>
<dbReference type="Gene3D" id="3.30.1480.10">
    <property type="entry name" value="NusA, N-terminal domain"/>
    <property type="match status" value="1"/>
</dbReference>
<dbReference type="FunFam" id="2.40.50.140:FF:000092">
    <property type="entry name" value="Transcription termination/antitermination protein NusA"/>
    <property type="match status" value="1"/>
</dbReference>
<sequence>MAKEILLVAEAVSNEKAVPREKIFEALEFALATATKKKHDGEIEVRVSIDRKTGEYDTFRRWRVVEPQEDGSLENPYAEITFEAAQVDEPEIQLGDYVEEQIESIKFDRITTQMAKQVIVQKVREAERALVVDAYKDQKGELVTGVVKKATRDAIVIDLGNNAEAVIYREDMLPRESFRPGDRVRGLLYEVKPEARGAQLFVTRSKPEMLMELFRIEVPEIGEEMIELRGAARDPGSRAKIAVKSNDKRIDPVGACVGMRGARVQAVSSELGGERVDIVLYDDNPAQFVINAMAPAEVASIVMDEDTRTMEIAVEADNLAQAIGRNGQNVRLASQLTGWELNVMTVEEMERKSAEESDKLVNLFTENLDIDDDFAALLINEGFSSLEEVAYVPVAEFLEIDGLDEETVEELRSRAKDALTTKALRDEESLENAEPAEDLLALEGLERHTAYVFASKGIVTLEDLAEQGIDDLVEISELSEEQAGELIMAARNICWFSEE</sequence>
<dbReference type="SMART" id="SM00316">
    <property type="entry name" value="S1"/>
    <property type="match status" value="1"/>
</dbReference>
<dbReference type="FunFam" id="3.30.300.20:FF:000002">
    <property type="entry name" value="Transcription termination/antitermination protein NusA"/>
    <property type="match status" value="1"/>
</dbReference>
<comment type="subunit">
    <text evidence="8">Monomer. Binds directly to the core enzyme of the DNA-dependent RNA polymerase and to nascent RNA.</text>
</comment>
<dbReference type="InterPro" id="IPR036555">
    <property type="entry name" value="NusA_N_sf"/>
</dbReference>
<dbReference type="GO" id="GO:0000166">
    <property type="term" value="F:nucleotide binding"/>
    <property type="evidence" value="ECO:0007669"/>
    <property type="project" value="InterPro"/>
</dbReference>
<dbReference type="InterPro" id="IPR010214">
    <property type="entry name" value="Tscrpt_termin_fac_NusA_C_rpt"/>
</dbReference>
<keyword evidence="3" id="KW-0677">Repeat</keyword>
<comment type="subcellular location">
    <subcellularLocation>
        <location evidence="8">Cytoplasm</location>
    </subcellularLocation>
</comment>
<comment type="function">
    <text evidence="8">Participates in both transcription termination and antitermination.</text>
</comment>
<dbReference type="InterPro" id="IPR015946">
    <property type="entry name" value="KH_dom-like_a/b"/>
</dbReference>
<dbReference type="InterPro" id="IPR003029">
    <property type="entry name" value="S1_domain"/>
</dbReference>
<evidence type="ECO:0000256" key="1">
    <source>
        <dbReference type="ARBA" id="ARBA00022472"/>
    </source>
</evidence>
<dbReference type="CDD" id="cd04455">
    <property type="entry name" value="S1_NusA"/>
    <property type="match status" value="1"/>
</dbReference>
<dbReference type="Pfam" id="PF13184">
    <property type="entry name" value="KH_NusA_1st"/>
    <property type="match status" value="1"/>
</dbReference>
<evidence type="ECO:0000259" key="9">
    <source>
        <dbReference type="PROSITE" id="PS50126"/>
    </source>
</evidence>
<evidence type="ECO:0000256" key="7">
    <source>
        <dbReference type="ARBA" id="ARBA00023163"/>
    </source>
</evidence>
<dbReference type="FunFam" id="1.10.150.20:FF:000015">
    <property type="entry name" value="Transcription termination/antitermination protein NusA"/>
    <property type="match status" value="1"/>
</dbReference>
<evidence type="ECO:0000256" key="2">
    <source>
        <dbReference type="ARBA" id="ARBA00022490"/>
    </source>
</evidence>
<dbReference type="Gene3D" id="2.40.50.140">
    <property type="entry name" value="Nucleic acid-binding proteins"/>
    <property type="match status" value="1"/>
</dbReference>
<dbReference type="RefSeq" id="WP_099642058.1">
    <property type="nucleotide sequence ID" value="NZ_JAQPZX010000013.1"/>
</dbReference>
<evidence type="ECO:0000256" key="6">
    <source>
        <dbReference type="ARBA" id="ARBA00023015"/>
    </source>
</evidence>
<dbReference type="PROSITE" id="PS50084">
    <property type="entry name" value="KH_TYPE_1"/>
    <property type="match status" value="1"/>
</dbReference>
<dbReference type="FunFam" id="3.30.300.20:FF:000005">
    <property type="entry name" value="Transcription termination/antitermination protein NusA"/>
    <property type="match status" value="1"/>
</dbReference>
<dbReference type="Pfam" id="PF14520">
    <property type="entry name" value="HHH_5"/>
    <property type="match status" value="1"/>
</dbReference>
<dbReference type="Pfam" id="PF00575">
    <property type="entry name" value="S1"/>
    <property type="match status" value="1"/>
</dbReference>
<dbReference type="FunFam" id="1.10.150.20:FF:000018">
    <property type="entry name" value="Transcription termination/antitermination protein NusA"/>
    <property type="match status" value="1"/>
</dbReference>
<dbReference type="InterPro" id="IPR012340">
    <property type="entry name" value="NA-bd_OB-fold"/>
</dbReference>
<proteinExistence type="inferred from homology"/>
<keyword evidence="7 8" id="KW-0804">Transcription</keyword>
<dbReference type="CDD" id="cd22529">
    <property type="entry name" value="KH-II_NusA_rpt2"/>
    <property type="match status" value="1"/>
</dbReference>
<organism evidence="10 11">
    <name type="scientific">Pseudoalteromonas piscicida</name>
    <dbReference type="NCBI Taxonomy" id="43662"/>
    <lineage>
        <taxon>Bacteria</taxon>
        <taxon>Pseudomonadati</taxon>
        <taxon>Pseudomonadota</taxon>
        <taxon>Gammaproteobacteria</taxon>
        <taxon>Alteromonadales</taxon>
        <taxon>Pseudoalteromonadaceae</taxon>
        <taxon>Pseudoalteromonas</taxon>
    </lineage>
</organism>
<dbReference type="InterPro" id="IPR010213">
    <property type="entry name" value="TF_NusA"/>
</dbReference>
<dbReference type="FunFam" id="3.30.1480.10:FF:000001">
    <property type="entry name" value="Transcription termination/antitermination protein NusA"/>
    <property type="match status" value="1"/>
</dbReference>
<dbReference type="GO" id="GO:0031564">
    <property type="term" value="P:transcription antitermination"/>
    <property type="evidence" value="ECO:0007669"/>
    <property type="project" value="UniProtKB-UniRule"/>
</dbReference>
<dbReference type="AlphaFoldDB" id="A0A2A5JQX4"/>
<dbReference type="InterPro" id="IPR009019">
    <property type="entry name" value="KH_sf_prok-type"/>
</dbReference>
<dbReference type="EMBL" id="NKHF01000045">
    <property type="protein sequence ID" value="PCK31767.1"/>
    <property type="molecule type" value="Genomic_DNA"/>
</dbReference>
<dbReference type="InterPro" id="IPR030842">
    <property type="entry name" value="TF_NusA_bacterial"/>
</dbReference>
<keyword evidence="4 8" id="KW-0889">Transcription antitermination</keyword>
<accession>A0A2A5JQX4</accession>
<dbReference type="NCBIfam" id="TIGR01953">
    <property type="entry name" value="NusA"/>
    <property type="match status" value="1"/>
</dbReference>
<protein>
    <recommendedName>
        <fullName evidence="8">Transcription termination/antitermination protein NusA</fullName>
    </recommendedName>
</protein>
<dbReference type="GO" id="GO:0003723">
    <property type="term" value="F:RNA binding"/>
    <property type="evidence" value="ECO:0007669"/>
    <property type="project" value="UniProtKB-UniRule"/>
</dbReference>
<comment type="caution">
    <text evidence="10">The sequence shown here is derived from an EMBL/GenBank/DDBJ whole genome shotgun (WGS) entry which is preliminary data.</text>
</comment>
<dbReference type="GO" id="GO:0005829">
    <property type="term" value="C:cytosol"/>
    <property type="evidence" value="ECO:0007669"/>
    <property type="project" value="TreeGrafter"/>
</dbReference>
<comment type="similarity">
    <text evidence="8">Belongs to the NusA family.</text>
</comment>
<keyword evidence="6 8" id="KW-0805">Transcription regulation</keyword>
<dbReference type="InterPro" id="IPR025249">
    <property type="entry name" value="TF_NusA_KH_1st"/>
</dbReference>
<dbReference type="SUPFAM" id="SSF69705">
    <property type="entry name" value="Transcription factor NusA, N-terminal domain"/>
    <property type="match status" value="1"/>
</dbReference>